<feature type="domain" description="HNH nuclease" evidence="5">
    <location>
        <begin position="63"/>
        <end position="119"/>
    </location>
</feature>
<dbReference type="Gene3D" id="1.10.30.50">
    <property type="match status" value="1"/>
</dbReference>
<evidence type="ECO:0000256" key="3">
    <source>
        <dbReference type="ARBA" id="ARBA00038412"/>
    </source>
</evidence>
<keyword evidence="2" id="KW-0378">Hydrolase</keyword>
<evidence type="ECO:0000256" key="1">
    <source>
        <dbReference type="ARBA" id="ARBA00022722"/>
    </source>
</evidence>
<dbReference type="PANTHER" id="PTHR41286">
    <property type="entry name" value="HNH NUCLEASE YAJD-RELATED"/>
    <property type="match status" value="1"/>
</dbReference>
<evidence type="ECO:0000313" key="6">
    <source>
        <dbReference type="EMBL" id="KDA46368.1"/>
    </source>
</evidence>
<comment type="caution">
    <text evidence="6">The sequence shown here is derived from an EMBL/GenBank/DDBJ whole genome shotgun (WGS) entry which is preliminary data.</text>
</comment>
<accession>A0ABR4RQM2</accession>
<evidence type="ECO:0000256" key="2">
    <source>
        <dbReference type="ARBA" id="ARBA00022801"/>
    </source>
</evidence>
<dbReference type="InterPro" id="IPR003615">
    <property type="entry name" value="HNH_nuc"/>
</dbReference>
<keyword evidence="7" id="KW-1185">Reference proteome</keyword>
<evidence type="ECO:0000256" key="4">
    <source>
        <dbReference type="ARBA" id="ARBA00040194"/>
    </source>
</evidence>
<name>A0ABR4RQM2_9LACO</name>
<evidence type="ECO:0000259" key="5">
    <source>
        <dbReference type="SMART" id="SM00507"/>
    </source>
</evidence>
<keyword evidence="1" id="KW-0540">Nuclease</keyword>
<dbReference type="SMART" id="SM00507">
    <property type="entry name" value="HNHc"/>
    <property type="match status" value="1"/>
</dbReference>
<dbReference type="Proteomes" id="UP000027129">
    <property type="component" value="Unassembled WGS sequence"/>
</dbReference>
<sequence>MVEYPNHYCRRHFEHEAEYLASRQKWARSRDQHYQRKYNTVTRNRSEHKSEQYNFYRSRQWARLRRNVLERDNYLCKYCAAINIVTPAKTVDHIRPVEAFPEYKSDIDNLAVICYSCHRAKTDWEQAYYGTGQGNKLTGAKPIDNINQVVRQMKKA</sequence>
<dbReference type="InterPro" id="IPR002711">
    <property type="entry name" value="HNH"/>
</dbReference>
<dbReference type="CDD" id="cd00085">
    <property type="entry name" value="HNHc"/>
    <property type="match status" value="1"/>
</dbReference>
<reference evidence="6 7" key="1">
    <citation type="submission" date="2014-04" db="EMBL/GenBank/DDBJ databases">
        <title>Draft Genome Sequence of Lactobacillus animalis 381-IL-28.</title>
        <authorList>
            <person name="Sturino J.M."/>
            <person name="Rajendran M."/>
            <person name="Altermann E."/>
        </authorList>
    </citation>
    <scope>NUCLEOTIDE SEQUENCE [LARGE SCALE GENOMIC DNA]</scope>
    <source>
        <strain evidence="6 7">381-IL-28</strain>
    </source>
</reference>
<dbReference type="EMBL" id="JMHU01000004">
    <property type="protein sequence ID" value="KDA46368.1"/>
    <property type="molecule type" value="Genomic_DNA"/>
</dbReference>
<gene>
    <name evidence="6" type="ORF">Lani381_0388</name>
</gene>
<proteinExistence type="inferred from homology"/>
<evidence type="ECO:0000313" key="7">
    <source>
        <dbReference type="Proteomes" id="UP000027129"/>
    </source>
</evidence>
<organism evidence="6 7">
    <name type="scientific">Ligilactobacillus animalis</name>
    <dbReference type="NCBI Taxonomy" id="1605"/>
    <lineage>
        <taxon>Bacteria</taxon>
        <taxon>Bacillati</taxon>
        <taxon>Bacillota</taxon>
        <taxon>Bacilli</taxon>
        <taxon>Lactobacillales</taxon>
        <taxon>Lactobacillaceae</taxon>
        <taxon>Ligilactobacillus</taxon>
    </lineage>
</organism>
<protein>
    <recommendedName>
        <fullName evidence="4">Putative HNH nuclease YajD</fullName>
    </recommendedName>
</protein>
<dbReference type="Pfam" id="PF01844">
    <property type="entry name" value="HNH"/>
    <property type="match status" value="1"/>
</dbReference>
<comment type="similarity">
    <text evidence="3">Belongs to the HNH nuclease family.</text>
</comment>
<dbReference type="PANTHER" id="PTHR41286:SF1">
    <property type="entry name" value="HNH NUCLEASE YAJD-RELATED"/>
    <property type="match status" value="1"/>
</dbReference>